<dbReference type="PANTHER" id="PTHR42920">
    <property type="entry name" value="OS03G0707200 PROTEIN-RELATED"/>
    <property type="match status" value="1"/>
</dbReference>
<comment type="caution">
    <text evidence="8">The sequence shown here is derived from an EMBL/GenBank/DDBJ whole genome shotgun (WGS) entry which is preliminary data.</text>
</comment>
<dbReference type="InterPro" id="IPR037185">
    <property type="entry name" value="EmrE-like"/>
</dbReference>
<feature type="transmembrane region" description="Helical" evidence="6">
    <location>
        <begin position="40"/>
        <end position="58"/>
    </location>
</feature>
<name>A0ABP9WKW8_9GAMM</name>
<dbReference type="RefSeq" id="WP_345548352.1">
    <property type="nucleotide sequence ID" value="NZ_BAABRT010000002.1"/>
</dbReference>
<feature type="transmembrane region" description="Helical" evidence="6">
    <location>
        <begin position="253"/>
        <end position="270"/>
    </location>
</feature>
<dbReference type="Proteomes" id="UP001408594">
    <property type="component" value="Unassembled WGS sequence"/>
</dbReference>
<dbReference type="EMBL" id="BAABRT010000002">
    <property type="protein sequence ID" value="GAA5523848.1"/>
    <property type="molecule type" value="Genomic_DNA"/>
</dbReference>
<proteinExistence type="predicted"/>
<dbReference type="Gene3D" id="1.10.3730.20">
    <property type="match status" value="1"/>
</dbReference>
<feature type="transmembrane region" description="Helical" evidence="6">
    <location>
        <begin position="156"/>
        <end position="176"/>
    </location>
</feature>
<comment type="subcellular location">
    <subcellularLocation>
        <location evidence="1">Cell membrane</location>
        <topology evidence="1">Multi-pass membrane protein</topology>
    </subcellularLocation>
</comment>
<feature type="transmembrane region" description="Helical" evidence="6">
    <location>
        <begin position="220"/>
        <end position="241"/>
    </location>
</feature>
<feature type="domain" description="EamA" evidence="7">
    <location>
        <begin position="8"/>
        <end position="150"/>
    </location>
</feature>
<dbReference type="Pfam" id="PF00892">
    <property type="entry name" value="EamA"/>
    <property type="match status" value="2"/>
</dbReference>
<keyword evidence="4 6" id="KW-1133">Transmembrane helix</keyword>
<dbReference type="SUPFAM" id="SSF103481">
    <property type="entry name" value="Multidrug resistance efflux transporter EmrE"/>
    <property type="match status" value="2"/>
</dbReference>
<feature type="transmembrane region" description="Helical" evidence="6">
    <location>
        <begin position="134"/>
        <end position="150"/>
    </location>
</feature>
<evidence type="ECO:0000256" key="4">
    <source>
        <dbReference type="ARBA" id="ARBA00022989"/>
    </source>
</evidence>
<evidence type="ECO:0000313" key="9">
    <source>
        <dbReference type="Proteomes" id="UP001408594"/>
    </source>
</evidence>
<evidence type="ECO:0000259" key="7">
    <source>
        <dbReference type="Pfam" id="PF00892"/>
    </source>
</evidence>
<feature type="transmembrane region" description="Helical" evidence="6">
    <location>
        <begin position="188"/>
        <end position="208"/>
    </location>
</feature>
<dbReference type="InterPro" id="IPR000620">
    <property type="entry name" value="EamA_dom"/>
</dbReference>
<evidence type="ECO:0000256" key="5">
    <source>
        <dbReference type="ARBA" id="ARBA00023136"/>
    </source>
</evidence>
<sequence>MKAEQARAELLLLLAALFWGLAFVPQKIAMEHMPPLAFNAWRFILGGLILIPVVYWLSSRRDVATPQAGVPIRSRWRDCLGPGAILGFWLFLGAALQQGGLVYTGAGRAGFISGMEMLLVSVIGLSLGKPTNRWTWAGIAVALLGLYWLSDFSAETQLIGDLLVFAGAFAFAIQVLTADRLVRGFHALRLAVVQFLCCGFLSAVASLMVEDATLQGAVDAAWPIAYMMIFSTALAFTFQLLGLRHAATSHATVIMSLEAVFAVISGWLILSEVLALPELIGCSLMLAGMLLSRYGAHAGSHH</sequence>
<feature type="domain" description="EamA" evidence="7">
    <location>
        <begin position="159"/>
        <end position="292"/>
    </location>
</feature>
<accession>A0ABP9WKW8</accession>
<evidence type="ECO:0000256" key="1">
    <source>
        <dbReference type="ARBA" id="ARBA00004651"/>
    </source>
</evidence>
<keyword evidence="3 6" id="KW-0812">Transmembrane</keyword>
<reference evidence="8 9" key="1">
    <citation type="submission" date="2024-02" db="EMBL/GenBank/DDBJ databases">
        <title>Microbulbifer aestuariivivens NBRC 112533.</title>
        <authorList>
            <person name="Ichikawa N."/>
            <person name="Katano-Makiyama Y."/>
            <person name="Hidaka K."/>
        </authorList>
    </citation>
    <scope>NUCLEOTIDE SEQUENCE [LARGE SCALE GENOMIC DNA]</scope>
    <source>
        <strain evidence="8 9">NBRC 112533</strain>
    </source>
</reference>
<protein>
    <recommendedName>
        <fullName evidence="7">EamA domain-containing protein</fullName>
    </recommendedName>
</protein>
<dbReference type="InterPro" id="IPR051258">
    <property type="entry name" value="Diverse_Substrate_Transporter"/>
</dbReference>
<evidence type="ECO:0000256" key="6">
    <source>
        <dbReference type="SAM" id="Phobius"/>
    </source>
</evidence>
<evidence type="ECO:0000256" key="3">
    <source>
        <dbReference type="ARBA" id="ARBA00022692"/>
    </source>
</evidence>
<evidence type="ECO:0000256" key="2">
    <source>
        <dbReference type="ARBA" id="ARBA00022475"/>
    </source>
</evidence>
<feature type="transmembrane region" description="Helical" evidence="6">
    <location>
        <begin position="109"/>
        <end position="127"/>
    </location>
</feature>
<keyword evidence="5 6" id="KW-0472">Membrane</keyword>
<organism evidence="8 9">
    <name type="scientific">Microbulbifer aestuariivivens</name>
    <dbReference type="NCBI Taxonomy" id="1908308"/>
    <lineage>
        <taxon>Bacteria</taxon>
        <taxon>Pseudomonadati</taxon>
        <taxon>Pseudomonadota</taxon>
        <taxon>Gammaproteobacteria</taxon>
        <taxon>Cellvibrionales</taxon>
        <taxon>Microbulbiferaceae</taxon>
        <taxon>Microbulbifer</taxon>
    </lineage>
</organism>
<feature type="transmembrane region" description="Helical" evidence="6">
    <location>
        <begin position="79"/>
        <end position="97"/>
    </location>
</feature>
<gene>
    <name evidence="8" type="ORF">Maes01_00397</name>
</gene>
<feature type="transmembrane region" description="Helical" evidence="6">
    <location>
        <begin position="276"/>
        <end position="296"/>
    </location>
</feature>
<keyword evidence="9" id="KW-1185">Reference proteome</keyword>
<keyword evidence="2" id="KW-1003">Cell membrane</keyword>
<evidence type="ECO:0000313" key="8">
    <source>
        <dbReference type="EMBL" id="GAA5523848.1"/>
    </source>
</evidence>
<dbReference type="PANTHER" id="PTHR42920:SF5">
    <property type="entry name" value="EAMA DOMAIN-CONTAINING PROTEIN"/>
    <property type="match status" value="1"/>
</dbReference>